<evidence type="ECO:0000313" key="1">
    <source>
        <dbReference type="EMBL" id="TGE24698.1"/>
    </source>
</evidence>
<dbReference type="InterPro" id="IPR018641">
    <property type="entry name" value="Trfase_1_rSAM/seldom-assoc"/>
</dbReference>
<dbReference type="PANTHER" id="PTHR36529">
    <property type="entry name" value="SLL1095 PROTEIN"/>
    <property type="match status" value="1"/>
</dbReference>
<accession>A0A4Z0Q3P1</accession>
<name>A0A4Z0Q3P1_9BACT</name>
<evidence type="ECO:0000313" key="2">
    <source>
        <dbReference type="Proteomes" id="UP000297549"/>
    </source>
</evidence>
<dbReference type="Gene3D" id="3.90.550.10">
    <property type="entry name" value="Spore Coat Polysaccharide Biosynthesis Protein SpsA, Chain A"/>
    <property type="match status" value="1"/>
</dbReference>
<comment type="caution">
    <text evidence="1">The sequence shown here is derived from an EMBL/GenBank/DDBJ whole genome shotgun (WGS) entry which is preliminary data.</text>
</comment>
<dbReference type="Proteomes" id="UP000297549">
    <property type="component" value="Unassembled WGS sequence"/>
</dbReference>
<dbReference type="SUPFAM" id="SSF53448">
    <property type="entry name" value="Nucleotide-diphospho-sugar transferases"/>
    <property type="match status" value="1"/>
</dbReference>
<dbReference type="PANTHER" id="PTHR36529:SF1">
    <property type="entry name" value="GLYCOSYLTRANSFERASE"/>
    <property type="match status" value="1"/>
</dbReference>
<dbReference type="InterPro" id="IPR029044">
    <property type="entry name" value="Nucleotide-diphossugar_trans"/>
</dbReference>
<keyword evidence="1" id="KW-0808">Transferase</keyword>
<proteinExistence type="predicted"/>
<dbReference type="OrthoDB" id="9798250at2"/>
<reference evidence="1 2" key="1">
    <citation type="submission" date="2019-04" db="EMBL/GenBank/DDBJ databases">
        <authorList>
            <person name="Feng G."/>
            <person name="Zhang J."/>
            <person name="Zhu H."/>
        </authorList>
    </citation>
    <scope>NUCLEOTIDE SEQUENCE [LARGE SCALE GENOMIC DNA]</scope>
    <source>
        <strain evidence="1 2">JCM 31653</strain>
    </source>
</reference>
<sequence length="206" mass="22255">MNKAPVLAESKQHLLVFARHPELGRVKTRLAHTIGDAAALAVYQELLAHTHAVTAALPGRRLVWLAEAQPAAPGPFWPDYEEHVQQGPDLGARMQAAFAYSFAQGATAAVIIGTDCPTLSAAHLAEAFAALHTHDVVVGPALDGGYYLLGMRELHPVFFQNKVWSTDSVLAELLADARQLGLRVHHLPRLRDVDTAADLAAWRANS</sequence>
<dbReference type="Pfam" id="PF09837">
    <property type="entry name" value="DUF2064"/>
    <property type="match status" value="1"/>
</dbReference>
<dbReference type="AlphaFoldDB" id="A0A4Z0Q3P1"/>
<keyword evidence="2" id="KW-1185">Reference proteome</keyword>
<dbReference type="NCBIfam" id="TIGR04282">
    <property type="entry name" value="glyco_like_cofC"/>
    <property type="match status" value="1"/>
</dbReference>
<dbReference type="EMBL" id="SRLC01000001">
    <property type="protein sequence ID" value="TGE24698.1"/>
    <property type="molecule type" value="Genomic_DNA"/>
</dbReference>
<dbReference type="RefSeq" id="WP_135462280.1">
    <property type="nucleotide sequence ID" value="NZ_SRLC01000001.1"/>
</dbReference>
<dbReference type="GO" id="GO:0016740">
    <property type="term" value="F:transferase activity"/>
    <property type="evidence" value="ECO:0007669"/>
    <property type="project" value="UniProtKB-KW"/>
</dbReference>
<organism evidence="1 2">
    <name type="scientific">Hymenobacter aquaticus</name>
    <dbReference type="NCBI Taxonomy" id="1867101"/>
    <lineage>
        <taxon>Bacteria</taxon>
        <taxon>Pseudomonadati</taxon>
        <taxon>Bacteroidota</taxon>
        <taxon>Cytophagia</taxon>
        <taxon>Cytophagales</taxon>
        <taxon>Hymenobacteraceae</taxon>
        <taxon>Hymenobacter</taxon>
    </lineage>
</organism>
<protein>
    <submittedName>
        <fullName evidence="1">Glycosyltransferase</fullName>
    </submittedName>
</protein>
<gene>
    <name evidence="1" type="ORF">E5K00_05660</name>
</gene>